<accession>A0A1Q5TC61</accession>
<evidence type="ECO:0000313" key="3">
    <source>
        <dbReference type="Proteomes" id="UP000186955"/>
    </source>
</evidence>
<dbReference type="AlphaFoldDB" id="A0A1Q5TC61"/>
<feature type="compositionally biased region" description="Basic and acidic residues" evidence="1">
    <location>
        <begin position="46"/>
        <end position="58"/>
    </location>
</feature>
<evidence type="ECO:0000313" key="2">
    <source>
        <dbReference type="EMBL" id="OKO97811.1"/>
    </source>
</evidence>
<dbReference type="InterPro" id="IPR053221">
    <property type="entry name" value="Burnettramic_acid_biosynth"/>
</dbReference>
<gene>
    <name evidence="2" type="ORF">PENSUB_9737</name>
</gene>
<proteinExistence type="predicted"/>
<sequence length="241" mass="26132">MASGLGRKAVQGIAAGIGLVSEARSARKTKKQNQQQEQSRELPAPEIERGLPQHHEQYEAPPSYEPEGEGVTPLEKAPSGSLEAQWALDEAQQELQHMTPGHVNNHEKEGSPERLDEEGLAHRFASSYPAPPPYPAIQEGSATARPQLSAPVVLPQRRPKNSERGFIRAYAPALNECGIDQDMFIDFLNTAEKACQGSPWLNAINLASIGTMWMPTVTGMAVSIAIQLATDVAIAVDGRRK</sequence>
<reference evidence="2 3" key="1">
    <citation type="submission" date="2016-10" db="EMBL/GenBank/DDBJ databases">
        <title>Genome sequence of the ascomycete fungus Penicillium subrubescens.</title>
        <authorList>
            <person name="De Vries R.P."/>
            <person name="Peng M."/>
            <person name="Dilokpimol A."/>
            <person name="Hilden K."/>
            <person name="Makela M.R."/>
            <person name="Grigoriev I."/>
            <person name="Riley R."/>
            <person name="Granchi Z."/>
        </authorList>
    </citation>
    <scope>NUCLEOTIDE SEQUENCE [LARGE SCALE GENOMIC DNA]</scope>
    <source>
        <strain evidence="2 3">CBS 132785</strain>
    </source>
</reference>
<keyword evidence="3" id="KW-1185">Reference proteome</keyword>
<comment type="caution">
    <text evidence="2">The sequence shown here is derived from an EMBL/GenBank/DDBJ whole genome shotgun (WGS) entry which is preliminary data.</text>
</comment>
<dbReference type="Proteomes" id="UP000186955">
    <property type="component" value="Unassembled WGS sequence"/>
</dbReference>
<evidence type="ECO:0000256" key="1">
    <source>
        <dbReference type="SAM" id="MobiDB-lite"/>
    </source>
</evidence>
<dbReference type="PANTHER" id="PTHR38887">
    <property type="entry name" value="CHROMOSOME 21, WHOLE GENOME SHOTGUN SEQUENCE"/>
    <property type="match status" value="1"/>
</dbReference>
<feature type="region of interest" description="Disordered" evidence="1">
    <location>
        <begin position="20"/>
        <end position="83"/>
    </location>
</feature>
<protein>
    <submittedName>
        <fullName evidence="2">Uncharacterized protein</fullName>
    </submittedName>
</protein>
<dbReference type="STRING" id="1316194.A0A1Q5TC61"/>
<organism evidence="2 3">
    <name type="scientific">Penicillium subrubescens</name>
    <dbReference type="NCBI Taxonomy" id="1316194"/>
    <lineage>
        <taxon>Eukaryota</taxon>
        <taxon>Fungi</taxon>
        <taxon>Dikarya</taxon>
        <taxon>Ascomycota</taxon>
        <taxon>Pezizomycotina</taxon>
        <taxon>Eurotiomycetes</taxon>
        <taxon>Eurotiomycetidae</taxon>
        <taxon>Eurotiales</taxon>
        <taxon>Aspergillaceae</taxon>
        <taxon>Penicillium</taxon>
    </lineage>
</organism>
<dbReference type="EMBL" id="MNBE01000683">
    <property type="protein sequence ID" value="OKO97811.1"/>
    <property type="molecule type" value="Genomic_DNA"/>
</dbReference>
<name>A0A1Q5TC61_9EURO</name>
<dbReference type="PANTHER" id="PTHR38887:SF1">
    <property type="entry name" value="RAS MODIFICATION PROTEIN ERF4"/>
    <property type="match status" value="1"/>
</dbReference>